<dbReference type="PANTHER" id="PTHR23345:SF15">
    <property type="entry name" value="VITELLOGENIN 1-RELATED"/>
    <property type="match status" value="1"/>
</dbReference>
<dbReference type="Pfam" id="PF09172">
    <property type="entry name" value="Vit_open_b-sht"/>
    <property type="match status" value="1"/>
</dbReference>
<proteinExistence type="predicted"/>
<dbReference type="Proteomes" id="UP000678393">
    <property type="component" value="Unassembled WGS sequence"/>
</dbReference>
<evidence type="ECO:0000256" key="1">
    <source>
        <dbReference type="ARBA" id="ARBA00004613"/>
    </source>
</evidence>
<comment type="caution">
    <text evidence="5">The sequence shown here is derived from an EMBL/GenBank/DDBJ whole genome shotgun (WGS) entry which is preliminary data.</text>
</comment>
<dbReference type="InterPro" id="IPR009454">
    <property type="entry name" value="Lipid_transpt_open_b-sht"/>
</dbReference>
<dbReference type="InterPro" id="IPR015819">
    <property type="entry name" value="Lipid_transp_b-sht_shell"/>
</dbReference>
<reference evidence="5" key="1">
    <citation type="submission" date="2021-04" db="EMBL/GenBank/DDBJ databases">
        <authorList>
            <consortium name="Molecular Ecology Group"/>
        </authorList>
    </citation>
    <scope>NUCLEOTIDE SEQUENCE</scope>
</reference>
<dbReference type="SUPFAM" id="SSF56968">
    <property type="entry name" value="Lipovitellin-phosvitin complex, beta-sheet shell regions"/>
    <property type="match status" value="1"/>
</dbReference>
<dbReference type="EMBL" id="CAJHNH020007791">
    <property type="protein sequence ID" value="CAG5134991.1"/>
    <property type="molecule type" value="Genomic_DNA"/>
</dbReference>
<dbReference type="PANTHER" id="PTHR23345">
    <property type="entry name" value="VITELLOGENIN-RELATED"/>
    <property type="match status" value="1"/>
</dbReference>
<evidence type="ECO:0000256" key="3">
    <source>
        <dbReference type="ARBA" id="ARBA00023180"/>
    </source>
</evidence>
<dbReference type="Gene3D" id="1.25.10.20">
    <property type="entry name" value="Vitellinogen, superhelical"/>
    <property type="match status" value="1"/>
</dbReference>
<keyword evidence="3" id="KW-0325">Glycoprotein</keyword>
<dbReference type="SMART" id="SM01169">
    <property type="entry name" value="DUF1943"/>
    <property type="match status" value="1"/>
</dbReference>
<keyword evidence="6" id="KW-1185">Reference proteome</keyword>
<accession>A0A8S4A9P2</accession>
<dbReference type="InterPro" id="IPR015255">
    <property type="entry name" value="Vitellinogen_open_b-sht"/>
</dbReference>
<dbReference type="GO" id="GO:0005576">
    <property type="term" value="C:extracellular region"/>
    <property type="evidence" value="ECO:0007669"/>
    <property type="project" value="UniProtKB-SubCell"/>
</dbReference>
<name>A0A8S4A9P2_9EUPU</name>
<dbReference type="Pfam" id="PF06448">
    <property type="entry name" value="DUF1081"/>
    <property type="match status" value="1"/>
</dbReference>
<dbReference type="OrthoDB" id="6484170at2759"/>
<evidence type="ECO:0000256" key="2">
    <source>
        <dbReference type="ARBA" id="ARBA00022525"/>
    </source>
</evidence>
<evidence type="ECO:0000313" key="5">
    <source>
        <dbReference type="EMBL" id="CAG5134991.1"/>
    </source>
</evidence>
<dbReference type="Gene3D" id="2.20.50.20">
    <property type="entry name" value="Lipovitellin. Chain A, domain 3"/>
    <property type="match status" value="1"/>
</dbReference>
<organism evidence="5 6">
    <name type="scientific">Candidula unifasciata</name>
    <dbReference type="NCBI Taxonomy" id="100452"/>
    <lineage>
        <taxon>Eukaryota</taxon>
        <taxon>Metazoa</taxon>
        <taxon>Spiralia</taxon>
        <taxon>Lophotrochozoa</taxon>
        <taxon>Mollusca</taxon>
        <taxon>Gastropoda</taxon>
        <taxon>Heterobranchia</taxon>
        <taxon>Euthyneura</taxon>
        <taxon>Panpulmonata</taxon>
        <taxon>Eupulmonata</taxon>
        <taxon>Stylommatophora</taxon>
        <taxon>Helicina</taxon>
        <taxon>Helicoidea</taxon>
        <taxon>Geomitridae</taxon>
        <taxon>Candidula</taxon>
    </lineage>
</organism>
<dbReference type="InterPro" id="IPR015817">
    <property type="entry name" value="Vitellinogen_open_b-sht_sub1"/>
</dbReference>
<sequence length="3059" mass="342259">MRCPDEDTLSQISQLLSKETDDHVGGFIYSHLTNLKETSDPLKQDIARAISLHSFKEFTQNVLKYSSNHEASVLINKLNLGFTADSNIIMSPNSPLPRSAMLNLTVDLFGNSINLLEIGGRVEGLEVLIERLLGPNGYFSVKSAKWDDDKLKDVKTSIYTRVFGNEIFYGHIKGTQDLPGPGKIPNLLDILKSLANRQTVAYTYSQQLMDVSLIVPTIAGLPLEITVNGSMNLDLKAEGKADLRSVATSPRSMEIDGEFRPSAALEVTGTMAVNALTTRMGLRMRNTMHSSTWLKGHIEINRGRVLNVEIEPPGDKMEIFNAKSQFFIIHNDIEKEQEMVKENYQEHKLCSGDKVATIIGVELCGELKFPNASSYPNAPYFPLTGPVSFSVMTYRRDTHTSYKLLAKRKESKESSTAQFMMDTPNSQVNRMISTDITIVYTPDKQVDVLIASPWKKLSMNSALVSNKDILSFVGSILLDDSDKYGLTTELKISKTGNAVAYTPFIELTQSGHTNTLLSGLVNVDMPGKFDANLEVKGFGMSPYTVEGGLVNQENEKRARLSLSNQGKTMYVFNVGSTIDRSGKDNRNIKVEPQLIVKTQDQTLLSITGSSDYKADRSATGDITVDIYKMKPASVSWKVNQNNKGKQSNYNVDLRVKSVLLTGSIEGDLNHQKNFFTSKLKIGYNVPKLGTDVVTWHTKFNNKSKNTFSKYLLTSNLDMKKYTDYNAGLTVGLGYKKKQTDVDVELKYGANPKDKKKVVILKSSLNKDISSWKNADVGFQLRTQAPERNIDLNMKVSHSHTPNKLDSNVNLKFVPYLANTVDAKVSLQDKSNKLMSYVGQANLGIMGKKFALSTDLTQKSPRHFQHVIDVQDFNGGSHSASTVYKVPSSNGHEVTSDIKVSGYKPIQLQGKTTFDPLNFQASGSAACGKDVYNVSTQTKLTDAVKKINLELLYPNRQIVAEAEIKNIKDKVTGSVMVDLDASRNGKSKVSVEGSYRNTASWDSKVVSGSVNVKTPFARLEDLSADASYNSDSSQFSSKGKVSWGGKENTVSSSVVVKRPLSWQNAEITLSVTSPFKQYKEMELEINHKIQPVFASSVKGKVDSNEAQLVVKGENRGSGYNRDFYGFVEMKTPFNALRDIGLSLEHKDNGRAFKTVGSLGHNSKKFGADLQVDHNSNWDSTVNTGNLLLTWPGDQLHTTWQHNLVGTTQIKSSLESTWSGSKRVFVNLAGSNNVENNVRHVLATVNAETPWRSNKNIFAKFDTKMGSGRYESSVSVLNNRLETIAYNVLLESKPSSGSALFMLRTPLYDQKIHGQTEVNWNTYPATASAWLEWAPWARIDFEGSLNAPSVDDLELNTRLVTPFKNFENIIARASHKLEAAEYVSTATVNYGVRKTMDFENRFQYDDDIKLFRTKLTSPCPYLKSLNTGLKLSTLSNKFEGSVDFELQPFVMKYDGFTTWNYDVDNWNAKLRLNTPLKQMPYYQVIAWSKKSPDSLRVSHIDIQPSYYGMYSMDNSYRLSSLPYQLDITLKTPHQGYETVGLSSLYDPTETSLQSRLRVNYKSNKEVDSHLKLDWKDNYEGSLFVNTPFSGYENNKILARHDITSRGFTCHGKQVLGERIPRVTYVILLTPVSGYETLSGNFSLRGPLNKLRGDASLGFGTNTLSTTFTNTLSLGLLKSSIAIYTPYTQDLKLAVQHKDSSSPRETKLDCSFTGQYGDQSVDGRLGLAYEGLQKSKVDLALKHTNQLSVSGKASVQTDISSMGKIEVSFEKSGPYENMVATAALARNQEDLAYTQVETSTPGGNLYGKVVTKGRWMPQLTTEVEHKGSYSDFNTKVKLNGKDTDLDSELVFKNEDSEINVNGNVNYKFDSEKHTHSFSIHKEGTWNDFKIDLTQKLDGDETTAVVQFEAENQIKGLAEVNNLFGMYDKLGVEFEHSGDLEKFITTGKVTLGSTQAVSGKVNFYRYNFQRIEASAELSTPWQDYRFSRISCSLNVQYGDGKKFSSDLVQQCSPSAHSLSLNIKTPLQGYEEIILSGDVDDSKANAKAILGDDLEFTVTGVHDISTAPYLVRYEISTPLDVLKKFSIALKGQPLDGSIDVSLLSLQKKIEGNGALQFTGPYKLSLSTEVSSDIEGWQLLQVRVQNDDDALKGKTTHLLVSWDPTQQVVVDGRYFSGSSPWAAKKEHVLELDVKVPFGQYRSISVDLGCNTEPSNVQSMISLEVNQDKLIDLDVTYDKSSKYEYSAIIRKPWPMEYTYSYQYDDYMKEGDVFVSWDRNDPASNIRIKSTMQYQPSNNDRSLTFTFFGPTRTVGVEHSLSSSTDKLTSSGKLFWDQDDKSKVSYSLDINTNNRRRDLSYSGDFKLGLPSRTFGLSGSVSNNDLARTADAAFSWDLSNDDSKRVEVQVSVSGQEYTKADITFKLPSQDLQVNSALILNQGNTIIDGKTDISYSSESRKTLTLFSKLRNTPAKAYSFFSGSGNSFNYSMELGLSHPETKVDVKIDSHLASSDEFLTSSVGIRYLTVSRQMKNLALFTEIDKIRKQISFVASGPSQNAGVRATILSEEPLSLVLLGSVNGQDKFKSTLDVDPDSKMFKVEIGRLDNLLSLKSYYPNSSAIQVELLHKRDYTDNQEAVIGLRLLNPRLLHSRITWRPEAVEELKNSVAQQISEAGLLAKNTLSQMNTDLRTELSGKYEVVTASVGGDVKPLLEYVGDELESFATDLENVKNKVNVMYSNNEFFIKDISNAAYNNIEYVSQSYGLVQDKLQNLIALYRDSYSRIIEELLQSLDRLQEFSISDSYNQVVTDGLQRVMEMLDARVTYLIQRLRETDLKVLESAQALLSNVGDLYNHPRLESIRERINTLRNIDYVHYAQQIHNAVRDNIDLNQYSDVLNYVKEAAVNRLIPESMRDVAERATNEIYQQSQLAYKHWNVEELLNKHLETSVQLLKDIMEDELREYLNLVLMRTPVTVFDPVHGRIEANFILPVDIKRLDEMPDLTPFIQQVSEAYRKYAPDTDTISQYYPSFLLSNKTEETVGEADNDADDELLANLDDYRPSRNINIPNVSPN</sequence>
<protein>
    <recommendedName>
        <fullName evidence="4">Vitellinogen open beta-sheet domain-containing protein</fullName>
    </recommendedName>
</protein>
<dbReference type="GO" id="GO:0005319">
    <property type="term" value="F:lipid transporter activity"/>
    <property type="evidence" value="ECO:0007669"/>
    <property type="project" value="InterPro"/>
</dbReference>
<evidence type="ECO:0000259" key="4">
    <source>
        <dbReference type="SMART" id="SM01169"/>
    </source>
</evidence>
<dbReference type="InterPro" id="IPR011030">
    <property type="entry name" value="Lipovitellin_superhlx_dom"/>
</dbReference>
<evidence type="ECO:0000313" key="6">
    <source>
        <dbReference type="Proteomes" id="UP000678393"/>
    </source>
</evidence>
<dbReference type="SUPFAM" id="SSF48431">
    <property type="entry name" value="Lipovitellin-phosvitin complex, superhelical domain"/>
    <property type="match status" value="1"/>
</dbReference>
<comment type="subcellular location">
    <subcellularLocation>
        <location evidence="1">Secreted</location>
    </subcellularLocation>
</comment>
<keyword evidence="2" id="KW-0964">Secreted</keyword>
<dbReference type="Gene3D" id="2.20.80.10">
    <property type="entry name" value="Lipovitellin-phosvitin complex, chain A, domain 4"/>
    <property type="match status" value="1"/>
</dbReference>
<gene>
    <name evidence="5" type="ORF">CUNI_LOCUS20549</name>
</gene>
<dbReference type="InterPro" id="IPR050733">
    <property type="entry name" value="Vitellogenin/Apolipophorin"/>
</dbReference>
<feature type="domain" description="Vitellinogen open beta-sheet" evidence="4">
    <location>
        <begin position="64"/>
        <end position="329"/>
    </location>
</feature>